<keyword evidence="1 9" id="KW-0808">Transferase</keyword>
<comment type="caution">
    <text evidence="13">The sequence shown here is derived from an EMBL/GenBank/DDBJ whole genome shotgun (WGS) entry which is preliminary data.</text>
</comment>
<evidence type="ECO:0000259" key="12">
    <source>
        <dbReference type="PROSITE" id="PS50011"/>
    </source>
</evidence>
<dbReference type="CDD" id="cd00192">
    <property type="entry name" value="PTKc"/>
    <property type="match status" value="1"/>
</dbReference>
<dbReference type="AlphaFoldDB" id="A0A8S1HF65"/>
<keyword evidence="4 8" id="KW-0067">ATP-binding</keyword>
<dbReference type="PANTHER" id="PTHR24418">
    <property type="entry name" value="TYROSINE-PROTEIN KINASE"/>
    <property type="match status" value="1"/>
</dbReference>
<organism evidence="13 14">
    <name type="scientific">Caenorhabditis auriculariae</name>
    <dbReference type="NCBI Taxonomy" id="2777116"/>
    <lineage>
        <taxon>Eukaryota</taxon>
        <taxon>Metazoa</taxon>
        <taxon>Ecdysozoa</taxon>
        <taxon>Nematoda</taxon>
        <taxon>Chromadorea</taxon>
        <taxon>Rhabditida</taxon>
        <taxon>Rhabditina</taxon>
        <taxon>Rhabditomorpha</taxon>
        <taxon>Rhabditoidea</taxon>
        <taxon>Rhabditidae</taxon>
        <taxon>Peloderinae</taxon>
        <taxon>Caenorhabditis</taxon>
    </lineage>
</organism>
<dbReference type="PROSITE" id="PS00107">
    <property type="entry name" value="PROTEIN_KINASE_ATP"/>
    <property type="match status" value="1"/>
</dbReference>
<gene>
    <name evidence="13" type="ORF">CAUJ_LOCUS9786</name>
</gene>
<dbReference type="Pfam" id="PF00017">
    <property type="entry name" value="SH2"/>
    <property type="match status" value="1"/>
</dbReference>
<dbReference type="Proteomes" id="UP000835052">
    <property type="component" value="Unassembled WGS sequence"/>
</dbReference>
<dbReference type="InterPro" id="IPR000980">
    <property type="entry name" value="SH2"/>
</dbReference>
<keyword evidence="5 9" id="KW-0829">Tyrosine-protein kinase</keyword>
<dbReference type="PROSITE" id="PS50011">
    <property type="entry name" value="PROTEIN_KINASE_DOM"/>
    <property type="match status" value="1"/>
</dbReference>
<dbReference type="EC" id="2.7.10.2" evidence="9"/>
<feature type="binding site" evidence="8">
    <location>
        <position position="234"/>
    </location>
    <ligand>
        <name>ATP</name>
        <dbReference type="ChEBI" id="CHEBI:30616"/>
    </ligand>
</feature>
<evidence type="ECO:0000256" key="9">
    <source>
        <dbReference type="RuleBase" id="RU362096"/>
    </source>
</evidence>
<feature type="compositionally biased region" description="Low complexity" evidence="10">
    <location>
        <begin position="65"/>
        <end position="76"/>
    </location>
</feature>
<dbReference type="InterPro" id="IPR011009">
    <property type="entry name" value="Kinase-like_dom_sf"/>
</dbReference>
<feature type="region of interest" description="Disordered" evidence="10">
    <location>
        <begin position="1"/>
        <end position="76"/>
    </location>
</feature>
<feature type="compositionally biased region" description="Basic and acidic residues" evidence="10">
    <location>
        <begin position="1"/>
        <end position="23"/>
    </location>
</feature>
<evidence type="ECO:0000256" key="6">
    <source>
        <dbReference type="ARBA" id="ARBA00051245"/>
    </source>
</evidence>
<keyword evidence="7" id="KW-0727">SH2 domain</keyword>
<dbReference type="OrthoDB" id="546826at2759"/>
<protein>
    <recommendedName>
        <fullName evidence="9">Tyrosine-protein kinase</fullName>
        <ecNumber evidence="9">2.7.10.2</ecNumber>
    </recommendedName>
</protein>
<accession>A0A8S1HF65</accession>
<dbReference type="Pfam" id="PF07714">
    <property type="entry name" value="PK_Tyr_Ser-Thr"/>
    <property type="match status" value="1"/>
</dbReference>
<dbReference type="GO" id="GO:0004715">
    <property type="term" value="F:non-membrane spanning protein tyrosine kinase activity"/>
    <property type="evidence" value="ECO:0007669"/>
    <property type="project" value="UniProtKB-EC"/>
</dbReference>
<dbReference type="InterPro" id="IPR000719">
    <property type="entry name" value="Prot_kinase_dom"/>
</dbReference>
<dbReference type="PROSITE" id="PS50001">
    <property type="entry name" value="SH2"/>
    <property type="match status" value="1"/>
</dbReference>
<dbReference type="PRINTS" id="PR00109">
    <property type="entry name" value="TYRKINASE"/>
</dbReference>
<dbReference type="InterPro" id="IPR036860">
    <property type="entry name" value="SH2_dom_sf"/>
</dbReference>
<dbReference type="InterPro" id="IPR050198">
    <property type="entry name" value="Non-receptor_tyrosine_kinases"/>
</dbReference>
<sequence>METHKKDSDKILEEKTQPDHMPSEGKPIAPKKGDEKKESAEEKAKKLAGQRSVLTVLKAEENTGKKPTPAKTKGTPLVQVPCAESGRLNRTIEDEPYYHGFMTTEQAEKALTSNGEFLVRKTDVGQAIYFILSVREKKKNLHLLIKRTAKRRLYWIHIFACRTVNDLIQYHISHNKPVTETGVLLVRFVPKTKWQLNHEQVIRIKELGSGQFGTVYLCWLQLSAYKSRRQVAVKMLQGHNMTTDDKVKFLREANLMQSLKHPNVVKIFGIAASREPFMIVMEYYPNDSLENALTKGNPSEIDKLNFLFDAAKGLQYLHEKSIIHRDIAARNCLLDADRRVMISDFGLSVVDRCNNGVRERKGGRLPVRSMAPETLKKFTYTKASDVYSYGAMMYEVYNQGREPFYNCQLQGNVLRRAITNNKISLKIGNDCPDAMRILFKHCRNMDPTKRFTFAEIVEYLATEDGIREEIIPTYWEKKRKSVKTFFKTYI</sequence>
<dbReference type="InterPro" id="IPR035849">
    <property type="entry name" value="Fes/Fps/Fer_SH2"/>
</dbReference>
<keyword evidence="2 8" id="KW-0547">Nucleotide-binding</keyword>
<dbReference type="PROSITE" id="PS00109">
    <property type="entry name" value="PROTEIN_KINASE_TYR"/>
    <property type="match status" value="1"/>
</dbReference>
<feature type="domain" description="SH2" evidence="11">
    <location>
        <begin position="97"/>
        <end position="189"/>
    </location>
</feature>
<dbReference type="InterPro" id="IPR017441">
    <property type="entry name" value="Protein_kinase_ATP_BS"/>
</dbReference>
<evidence type="ECO:0000259" key="11">
    <source>
        <dbReference type="PROSITE" id="PS50001"/>
    </source>
</evidence>
<dbReference type="SUPFAM" id="SSF55550">
    <property type="entry name" value="SH2 domain"/>
    <property type="match status" value="1"/>
</dbReference>
<dbReference type="SMART" id="SM00252">
    <property type="entry name" value="SH2"/>
    <property type="match status" value="1"/>
</dbReference>
<feature type="compositionally biased region" description="Basic and acidic residues" evidence="10">
    <location>
        <begin position="31"/>
        <end position="45"/>
    </location>
</feature>
<dbReference type="InterPro" id="IPR001245">
    <property type="entry name" value="Ser-Thr/Tyr_kinase_cat_dom"/>
</dbReference>
<dbReference type="SMART" id="SM00219">
    <property type="entry name" value="TyrKc"/>
    <property type="match status" value="1"/>
</dbReference>
<dbReference type="SUPFAM" id="SSF56112">
    <property type="entry name" value="Protein kinase-like (PK-like)"/>
    <property type="match status" value="1"/>
</dbReference>
<dbReference type="CDD" id="cd10361">
    <property type="entry name" value="SH2_Fps_family"/>
    <property type="match status" value="1"/>
</dbReference>
<keyword evidence="3 9" id="KW-0418">Kinase</keyword>
<dbReference type="GO" id="GO:0005524">
    <property type="term" value="F:ATP binding"/>
    <property type="evidence" value="ECO:0007669"/>
    <property type="project" value="UniProtKB-UniRule"/>
</dbReference>
<name>A0A8S1HF65_9PELO</name>
<feature type="domain" description="Protein kinase" evidence="12">
    <location>
        <begin position="201"/>
        <end position="471"/>
    </location>
</feature>
<dbReference type="Gene3D" id="1.10.510.10">
    <property type="entry name" value="Transferase(Phosphotransferase) domain 1"/>
    <property type="match status" value="1"/>
</dbReference>
<dbReference type="InterPro" id="IPR008266">
    <property type="entry name" value="Tyr_kinase_AS"/>
</dbReference>
<evidence type="ECO:0000256" key="4">
    <source>
        <dbReference type="ARBA" id="ARBA00022840"/>
    </source>
</evidence>
<dbReference type="InterPro" id="IPR020635">
    <property type="entry name" value="Tyr_kinase_cat_dom"/>
</dbReference>
<dbReference type="Gene3D" id="3.30.505.10">
    <property type="entry name" value="SH2 domain"/>
    <property type="match status" value="1"/>
</dbReference>
<evidence type="ECO:0000256" key="5">
    <source>
        <dbReference type="ARBA" id="ARBA00023137"/>
    </source>
</evidence>
<comment type="catalytic activity">
    <reaction evidence="6 9">
        <text>L-tyrosyl-[protein] + ATP = O-phospho-L-tyrosyl-[protein] + ADP + H(+)</text>
        <dbReference type="Rhea" id="RHEA:10596"/>
        <dbReference type="Rhea" id="RHEA-COMP:10136"/>
        <dbReference type="Rhea" id="RHEA-COMP:20101"/>
        <dbReference type="ChEBI" id="CHEBI:15378"/>
        <dbReference type="ChEBI" id="CHEBI:30616"/>
        <dbReference type="ChEBI" id="CHEBI:46858"/>
        <dbReference type="ChEBI" id="CHEBI:61978"/>
        <dbReference type="ChEBI" id="CHEBI:456216"/>
        <dbReference type="EC" id="2.7.10.2"/>
    </reaction>
</comment>
<evidence type="ECO:0000256" key="10">
    <source>
        <dbReference type="SAM" id="MobiDB-lite"/>
    </source>
</evidence>
<evidence type="ECO:0000256" key="3">
    <source>
        <dbReference type="ARBA" id="ARBA00022777"/>
    </source>
</evidence>
<proteinExistence type="inferred from homology"/>
<keyword evidence="14" id="KW-1185">Reference proteome</keyword>
<dbReference type="Gene3D" id="3.30.200.20">
    <property type="entry name" value="Phosphorylase Kinase, domain 1"/>
    <property type="match status" value="1"/>
</dbReference>
<comment type="similarity">
    <text evidence="9">Belongs to the protein kinase superfamily. Tyr protein kinase family.</text>
</comment>
<evidence type="ECO:0000256" key="1">
    <source>
        <dbReference type="ARBA" id="ARBA00022679"/>
    </source>
</evidence>
<evidence type="ECO:0000256" key="2">
    <source>
        <dbReference type="ARBA" id="ARBA00022741"/>
    </source>
</evidence>
<evidence type="ECO:0000256" key="8">
    <source>
        <dbReference type="PROSITE-ProRule" id="PRU10141"/>
    </source>
</evidence>
<evidence type="ECO:0000256" key="7">
    <source>
        <dbReference type="PROSITE-ProRule" id="PRU00191"/>
    </source>
</evidence>
<dbReference type="EMBL" id="CAJGYM010000039">
    <property type="protein sequence ID" value="CAD6193867.1"/>
    <property type="molecule type" value="Genomic_DNA"/>
</dbReference>
<reference evidence="13" key="1">
    <citation type="submission" date="2020-10" db="EMBL/GenBank/DDBJ databases">
        <authorList>
            <person name="Kikuchi T."/>
        </authorList>
    </citation>
    <scope>NUCLEOTIDE SEQUENCE</scope>
    <source>
        <strain evidence="13">NKZ352</strain>
    </source>
</reference>
<evidence type="ECO:0000313" key="14">
    <source>
        <dbReference type="Proteomes" id="UP000835052"/>
    </source>
</evidence>
<evidence type="ECO:0000313" key="13">
    <source>
        <dbReference type="EMBL" id="CAD6193867.1"/>
    </source>
</evidence>